<feature type="domain" description="PKD" evidence="8">
    <location>
        <begin position="247"/>
        <end position="336"/>
    </location>
</feature>
<dbReference type="InterPro" id="IPR022409">
    <property type="entry name" value="PKD/Chitinase_dom"/>
</dbReference>
<dbReference type="Pfam" id="PF00746">
    <property type="entry name" value="Gram_pos_anchor"/>
    <property type="match status" value="1"/>
</dbReference>
<reference evidence="10" key="1">
    <citation type="submission" date="2016-10" db="EMBL/GenBank/DDBJ databases">
        <authorList>
            <person name="Varghese N."/>
            <person name="Submissions S."/>
        </authorList>
    </citation>
    <scope>NUCLEOTIDE SEQUENCE [LARGE SCALE GENOMIC DNA]</scope>
    <source>
        <strain evidence="10">DSM 45419</strain>
    </source>
</reference>
<keyword evidence="1" id="KW-0134">Cell wall</keyword>
<accession>A0A1G9WU55</accession>
<dbReference type="NCBIfam" id="TIGR01167">
    <property type="entry name" value="LPXTG_anchor"/>
    <property type="match status" value="1"/>
</dbReference>
<evidence type="ECO:0000313" key="10">
    <source>
        <dbReference type="Proteomes" id="UP000198680"/>
    </source>
</evidence>
<feature type="region of interest" description="Disordered" evidence="5">
    <location>
        <begin position="220"/>
        <end position="249"/>
    </location>
</feature>
<dbReference type="STRING" id="1137991.SAMN05660642_03530"/>
<keyword evidence="3 7" id="KW-0732">Signal</keyword>
<dbReference type="RefSeq" id="WP_091221312.1">
    <property type="nucleotide sequence ID" value="NZ_FNHE01000009.1"/>
</dbReference>
<dbReference type="EMBL" id="FNHE01000009">
    <property type="protein sequence ID" value="SDM87879.1"/>
    <property type="molecule type" value="Genomic_DNA"/>
</dbReference>
<gene>
    <name evidence="9" type="ORF">SAMN05660642_03530</name>
</gene>
<feature type="region of interest" description="Disordered" evidence="5">
    <location>
        <begin position="331"/>
        <end position="350"/>
    </location>
</feature>
<feature type="compositionally biased region" description="Gly residues" evidence="5">
    <location>
        <begin position="221"/>
        <end position="243"/>
    </location>
</feature>
<evidence type="ECO:0000256" key="3">
    <source>
        <dbReference type="ARBA" id="ARBA00022729"/>
    </source>
</evidence>
<name>A0A1G9WU55_9ACTN</name>
<dbReference type="InterPro" id="IPR035986">
    <property type="entry name" value="PKD_dom_sf"/>
</dbReference>
<keyword evidence="6" id="KW-0812">Transmembrane</keyword>
<dbReference type="Proteomes" id="UP000198680">
    <property type="component" value="Unassembled WGS sequence"/>
</dbReference>
<dbReference type="CDD" id="cd00146">
    <property type="entry name" value="PKD"/>
    <property type="match status" value="1"/>
</dbReference>
<evidence type="ECO:0000256" key="6">
    <source>
        <dbReference type="SAM" id="Phobius"/>
    </source>
</evidence>
<protein>
    <submittedName>
        <fullName evidence="9">LPXTG-motif cell wall anchor domain-containing protein</fullName>
    </submittedName>
</protein>
<evidence type="ECO:0000256" key="5">
    <source>
        <dbReference type="SAM" id="MobiDB-lite"/>
    </source>
</evidence>
<evidence type="ECO:0000256" key="4">
    <source>
        <dbReference type="ARBA" id="ARBA00023088"/>
    </source>
</evidence>
<dbReference type="InterPro" id="IPR013783">
    <property type="entry name" value="Ig-like_fold"/>
</dbReference>
<dbReference type="InterPro" id="IPR019931">
    <property type="entry name" value="LPXTG_anchor"/>
</dbReference>
<keyword evidence="4" id="KW-0572">Peptidoglycan-anchor</keyword>
<dbReference type="PROSITE" id="PS51257">
    <property type="entry name" value="PROKAR_LIPOPROTEIN"/>
    <property type="match status" value="1"/>
</dbReference>
<evidence type="ECO:0000259" key="8">
    <source>
        <dbReference type="PROSITE" id="PS50093"/>
    </source>
</evidence>
<keyword evidence="6" id="KW-1133">Transmembrane helix</keyword>
<feature type="chain" id="PRO_5038902209" evidence="7">
    <location>
        <begin position="25"/>
        <end position="387"/>
    </location>
</feature>
<keyword evidence="2" id="KW-0964">Secreted</keyword>
<dbReference type="AlphaFoldDB" id="A0A1G9WU55"/>
<keyword evidence="6" id="KW-0472">Membrane</keyword>
<dbReference type="PROSITE" id="PS50093">
    <property type="entry name" value="PKD"/>
    <property type="match status" value="1"/>
</dbReference>
<evidence type="ECO:0000313" key="9">
    <source>
        <dbReference type="EMBL" id="SDM87879.1"/>
    </source>
</evidence>
<proteinExistence type="predicted"/>
<evidence type="ECO:0000256" key="2">
    <source>
        <dbReference type="ARBA" id="ARBA00022525"/>
    </source>
</evidence>
<sequence length="387" mass="37721">MKRTTGLVTTGALALGTTALLGTAAPGVASASGCGITTLDTAGLESTFTGALSGVGGGATAEVLPGGLRMTTPSADADPDGAAYAAWFMDGLDIALADATAQSNYALDTTPAAGQPLDNHPTYELYVDLDGPGAGGEDLLVYWAPGAGEPTDVWESAFGPLTAMDPDASEAPEEGTLADISAAYPDATVTSLGFQLIDQPGADVVVHGLTFGCNEFRFSSGSGGGPGGNPGGDPGGEPGGEPGGDPVNQAPIAAVTATSTGATFTFSAAGSTDSDGEIAGFTWSFGDGSAPAEGEEVVHRYAAAGTYTVTLTVVDDDGASTTATREVVVPATDAGGPTDPAEPTEYGTPLPNTGADVLGLAAIGGLVLAGGGAGLLVSRRRKAGSAS</sequence>
<dbReference type="GO" id="GO:0005975">
    <property type="term" value="P:carbohydrate metabolic process"/>
    <property type="evidence" value="ECO:0007669"/>
    <property type="project" value="UniProtKB-ARBA"/>
</dbReference>
<dbReference type="SUPFAM" id="SSF49299">
    <property type="entry name" value="PKD domain"/>
    <property type="match status" value="1"/>
</dbReference>
<organism evidence="9 10">
    <name type="scientific">Geodermatophilus siccatus</name>
    <dbReference type="NCBI Taxonomy" id="1137991"/>
    <lineage>
        <taxon>Bacteria</taxon>
        <taxon>Bacillati</taxon>
        <taxon>Actinomycetota</taxon>
        <taxon>Actinomycetes</taxon>
        <taxon>Geodermatophilales</taxon>
        <taxon>Geodermatophilaceae</taxon>
        <taxon>Geodermatophilus</taxon>
    </lineage>
</organism>
<dbReference type="SMART" id="SM00089">
    <property type="entry name" value="PKD"/>
    <property type="match status" value="1"/>
</dbReference>
<dbReference type="Gene3D" id="2.60.40.10">
    <property type="entry name" value="Immunoglobulins"/>
    <property type="match status" value="1"/>
</dbReference>
<feature type="transmembrane region" description="Helical" evidence="6">
    <location>
        <begin position="357"/>
        <end position="377"/>
    </location>
</feature>
<evidence type="ECO:0000256" key="7">
    <source>
        <dbReference type="SAM" id="SignalP"/>
    </source>
</evidence>
<dbReference type="OrthoDB" id="9802683at2"/>
<keyword evidence="10" id="KW-1185">Reference proteome</keyword>
<dbReference type="Pfam" id="PF18911">
    <property type="entry name" value="PKD_4"/>
    <property type="match status" value="1"/>
</dbReference>
<dbReference type="InterPro" id="IPR000601">
    <property type="entry name" value="PKD_dom"/>
</dbReference>
<evidence type="ECO:0000256" key="1">
    <source>
        <dbReference type="ARBA" id="ARBA00022512"/>
    </source>
</evidence>
<feature type="signal peptide" evidence="7">
    <location>
        <begin position="1"/>
        <end position="24"/>
    </location>
</feature>